<reference evidence="3" key="1">
    <citation type="submission" date="2019-02" db="EMBL/GenBank/DDBJ databases">
        <title>Structural and Functional analysis of Lanthipeptide from Bacillus thuringiensis serovar andalousiensis B23193.</title>
        <authorList>
            <person name="Andreeva J.V."/>
            <person name="Grigoreva A."/>
        </authorList>
    </citation>
    <scope>NUCLEOTIDE SEQUENCE [LARGE SCALE GENOMIC DNA]</scope>
    <source>
        <strain evidence="3">B23193</strain>
    </source>
</reference>
<dbReference type="AlphaFoldDB" id="A0A6H0TDU9"/>
<sequence>MTFKTHEITVDLVNDVSTTVARFSQGDQNSAKLILNLTSKGEELDLSQATAVRITFKKPDGTTVFQEDCQPINVMKAKYQIVLKTQTLAAVGNVYGQVHIIEGDRKLDTEPFVFAVKQSFSNDAAVESTNEFTIIKQAIEAGEVLKDVDIPALIASKTTAEAAKKKAAENAVQIGDLQKSLSKQDVKTQTLQHGANLGDATVASPLNLEVQGRTLSNLLGQTVIDPTKYYLFMPNKGTTKIIAGGNSYDNIAKFTGQSAISYTIKQDLRGKVSGSTLENGHIIKRTSFTTGASTEILGPSEFSIEPATSDYAILSTLDGTSLPISNSTNLAVSQMLVSFDVIRTLQDKYGVGIWQGKTALADKITIAKQLIVDYTAILYANGSGPKGNKVYVQRWIPSTSTWFGSTVSTENNPTKIQTGSSNVQEIDNNGFINIIAYADASDGTRPSVVNIDYPMFELKIKMDSAMIMLEDALYEVDQATYNKMNVDPEFSGQKLADKFPYVEGIKHLNPVVIVEGTNLIPPFIEGTLHPNMKVIGPYELELNPTTPYQASGIKIPCLPNQKYTFSSDATQTGIYFVKEMDANGSQIRQIFSGQNEQFSTGPNAKFIKIEMSNRTVEKFTFIKPMLVLGDAPKPFVPRNPGYLYTNILLAGQNGVNDVLYQEEGQWKALRRWVIDKKTNTITALPKPVIENVQVEGDLVVDGLTQVTVDSGVVVREKVNFDAISKKGVLNKDSAKIIAVYKELESELFTTYEQNGQTYPQLINNADAAKNYYVTYLLMNKHKYTTNAVDVKSTYNQSIRSAVDELTVKQADNSTGISILRDIMTDVLARVKANSL</sequence>
<organism evidence="2 3">
    <name type="scientific">Bacillus thuringiensis serovar andalousiensis</name>
    <dbReference type="NCBI Taxonomy" id="257985"/>
    <lineage>
        <taxon>Bacteria</taxon>
        <taxon>Bacillati</taxon>
        <taxon>Bacillota</taxon>
        <taxon>Bacilli</taxon>
        <taxon>Bacillales</taxon>
        <taxon>Bacillaceae</taxon>
        <taxon>Bacillus</taxon>
        <taxon>Bacillus cereus group</taxon>
    </lineage>
</organism>
<accession>A0A6H0TDU9</accession>
<dbReference type="RefSeq" id="WP_172553695.1">
    <property type="nucleotide sequence ID" value="NZ_CP035727.2"/>
</dbReference>
<dbReference type="Gene3D" id="2.60.40.3350">
    <property type="match status" value="1"/>
</dbReference>
<evidence type="ECO:0000259" key="1">
    <source>
        <dbReference type="Pfam" id="PF10651"/>
    </source>
</evidence>
<gene>
    <name evidence="2" type="ORF">EVG22_11510</name>
</gene>
<dbReference type="Pfam" id="PF10651">
    <property type="entry name" value="BppU_N"/>
    <property type="match status" value="1"/>
</dbReference>
<dbReference type="InterPro" id="IPR018913">
    <property type="entry name" value="BppU_N"/>
</dbReference>
<proteinExistence type="predicted"/>
<dbReference type="Proteomes" id="UP000501374">
    <property type="component" value="Chromosome"/>
</dbReference>
<feature type="domain" description="BppU N-terminal" evidence="1">
    <location>
        <begin position="6"/>
        <end position="140"/>
    </location>
</feature>
<name>A0A6H0TDU9_BACTU</name>
<dbReference type="EMBL" id="CP035727">
    <property type="protein sequence ID" value="QIW19062.1"/>
    <property type="molecule type" value="Genomic_DNA"/>
</dbReference>
<evidence type="ECO:0000313" key="2">
    <source>
        <dbReference type="EMBL" id="QIW19062.1"/>
    </source>
</evidence>
<evidence type="ECO:0000313" key="3">
    <source>
        <dbReference type="Proteomes" id="UP000501374"/>
    </source>
</evidence>
<protein>
    <submittedName>
        <fullName evidence="2">BppU family phage baseplate upper protein</fullName>
    </submittedName>
</protein>